<evidence type="ECO:0000313" key="4">
    <source>
        <dbReference type="EnsemblMetazoa" id="MDOA007153-PA"/>
    </source>
</evidence>
<dbReference type="VEuPathDB" id="VectorBase:MDOA007153"/>
<evidence type="ECO:0000256" key="2">
    <source>
        <dbReference type="SAM" id="SignalP"/>
    </source>
</evidence>
<dbReference type="GeneID" id="101890833"/>
<dbReference type="EnsemblMetazoa" id="MDOA007153-RA">
    <property type="protein sequence ID" value="MDOA007153-PA"/>
    <property type="gene ID" value="MDOA007153"/>
</dbReference>
<dbReference type="AlphaFoldDB" id="A0A1I8MPM9"/>
<sequence>MFNNFSKTFAMVFMVAFAGAFSQDFDNFIPKVRRENVARLILNSKSSPEVISLCFDSYNYYWNASNTVYRSQYDSCRTTAAKGNSAINEEVASNITYVITLQEESAKEYEECNEEKGDALAYFQCTTKAATNAAKTSRDIQNISNDRIQYVTMRRDMVKYDCDDCTGKCNAAHNAELAKVEEGLLDCLSGKIPPPTPPTPTTSSTTTSPTPSSTTTTPQPSVETTTSDE</sequence>
<dbReference type="RefSeq" id="XP_005183524.1">
    <property type="nucleotide sequence ID" value="XM_005183467.3"/>
</dbReference>
<gene>
    <name evidence="4" type="primary">101890833</name>
    <name evidence="6" type="synonym">LOC101890833</name>
</gene>
<accession>A0A1I8MPM9</accession>
<dbReference type="VEuPathDB" id="VectorBase:MDOMA2_016743"/>
<feature type="chain" id="PRO_5044560675" evidence="2">
    <location>
        <begin position="23"/>
        <end position="229"/>
    </location>
</feature>
<dbReference type="Pfam" id="PF05267">
    <property type="entry name" value="DUF725"/>
    <property type="match status" value="1"/>
</dbReference>
<evidence type="ECO:0000313" key="6">
    <source>
        <dbReference type="RefSeq" id="XP_005183524.1"/>
    </source>
</evidence>
<reference evidence="4" key="1">
    <citation type="submission" date="2020-05" db="UniProtKB">
        <authorList>
            <consortium name="EnsemblMetazoa"/>
        </authorList>
    </citation>
    <scope>IDENTIFICATION</scope>
    <source>
        <strain evidence="4">Aabys</strain>
    </source>
</reference>
<evidence type="ECO:0000259" key="3">
    <source>
        <dbReference type="Pfam" id="PF05267"/>
    </source>
</evidence>
<evidence type="ECO:0000313" key="5">
    <source>
        <dbReference type="Proteomes" id="UP001652621"/>
    </source>
</evidence>
<evidence type="ECO:0000256" key="1">
    <source>
        <dbReference type="SAM" id="MobiDB-lite"/>
    </source>
</evidence>
<feature type="region of interest" description="Disordered" evidence="1">
    <location>
        <begin position="187"/>
        <end position="229"/>
    </location>
</feature>
<dbReference type="Proteomes" id="UP001652621">
    <property type="component" value="Unplaced"/>
</dbReference>
<name>A0A1I8MPM9_MUSDO</name>
<dbReference type="KEGG" id="mde:101890833"/>
<proteinExistence type="predicted"/>
<feature type="compositionally biased region" description="Low complexity" evidence="1">
    <location>
        <begin position="201"/>
        <end position="229"/>
    </location>
</feature>
<keyword evidence="5" id="KW-1185">Reference proteome</keyword>
<organism evidence="4">
    <name type="scientific">Musca domestica</name>
    <name type="common">House fly</name>
    <dbReference type="NCBI Taxonomy" id="7370"/>
    <lineage>
        <taxon>Eukaryota</taxon>
        <taxon>Metazoa</taxon>
        <taxon>Ecdysozoa</taxon>
        <taxon>Arthropoda</taxon>
        <taxon>Hexapoda</taxon>
        <taxon>Insecta</taxon>
        <taxon>Pterygota</taxon>
        <taxon>Neoptera</taxon>
        <taxon>Endopterygota</taxon>
        <taxon>Diptera</taxon>
        <taxon>Brachycera</taxon>
        <taxon>Muscomorpha</taxon>
        <taxon>Muscoidea</taxon>
        <taxon>Muscidae</taxon>
        <taxon>Musca</taxon>
    </lineage>
</organism>
<dbReference type="InterPro" id="IPR007931">
    <property type="entry name" value="TsetseEP"/>
</dbReference>
<feature type="signal peptide" evidence="2">
    <location>
        <begin position="1"/>
        <end position="22"/>
    </location>
</feature>
<feature type="domain" description="Protein TsetseEP" evidence="3">
    <location>
        <begin position="54"/>
        <end position="168"/>
    </location>
</feature>
<reference evidence="6" key="2">
    <citation type="submission" date="2025-04" db="UniProtKB">
        <authorList>
            <consortium name="RefSeq"/>
        </authorList>
    </citation>
    <scope>IDENTIFICATION</scope>
    <source>
        <strain evidence="6">Aabys</strain>
    </source>
</reference>
<keyword evidence="2" id="KW-0732">Signal</keyword>
<protein>
    <submittedName>
        <fullName evidence="6">Uncharacterized protein LOC101890833</fullName>
    </submittedName>
</protein>